<dbReference type="PRINTS" id="PR00866">
    <property type="entry name" value="RNADNAPOLMS"/>
</dbReference>
<dbReference type="EC" id="2.7.7.49" evidence="1"/>
<dbReference type="InterPro" id="IPR043502">
    <property type="entry name" value="DNA/RNA_pol_sf"/>
</dbReference>
<evidence type="ECO:0000256" key="7">
    <source>
        <dbReference type="ARBA" id="ARBA00023118"/>
    </source>
</evidence>
<keyword evidence="5" id="KW-0460">Magnesium</keyword>
<evidence type="ECO:0000256" key="4">
    <source>
        <dbReference type="ARBA" id="ARBA00022723"/>
    </source>
</evidence>
<dbReference type="GO" id="GO:0046872">
    <property type="term" value="F:metal ion binding"/>
    <property type="evidence" value="ECO:0007669"/>
    <property type="project" value="UniProtKB-KW"/>
</dbReference>
<dbReference type="PANTHER" id="PTHR34047:SF8">
    <property type="entry name" value="PROTEIN YKFC"/>
    <property type="match status" value="1"/>
</dbReference>
<reference evidence="11 12" key="1">
    <citation type="submission" date="2019-08" db="EMBL/GenBank/DDBJ databases">
        <title>Bacillus genomes from the desert of Cuatro Cienegas, Coahuila.</title>
        <authorList>
            <person name="Olmedo-Alvarez G."/>
        </authorList>
    </citation>
    <scope>NUCLEOTIDE SEQUENCE [LARGE SCALE GENOMIC DNA]</scope>
    <source>
        <strain evidence="11 12">CH108_3D</strain>
    </source>
</reference>
<dbReference type="GO" id="GO:0003723">
    <property type="term" value="F:RNA binding"/>
    <property type="evidence" value="ECO:0007669"/>
    <property type="project" value="InterPro"/>
</dbReference>
<evidence type="ECO:0000256" key="3">
    <source>
        <dbReference type="ARBA" id="ARBA00022695"/>
    </source>
</evidence>
<dbReference type="CDD" id="cd01651">
    <property type="entry name" value="RT_G2_intron"/>
    <property type="match status" value="1"/>
</dbReference>
<dbReference type="GO" id="GO:0051607">
    <property type="term" value="P:defense response to virus"/>
    <property type="evidence" value="ECO:0007669"/>
    <property type="project" value="UniProtKB-KW"/>
</dbReference>
<comment type="similarity">
    <text evidence="8">Belongs to the bacterial reverse transcriptase family.</text>
</comment>
<dbReference type="InterPro" id="IPR043128">
    <property type="entry name" value="Rev_trsase/Diguanyl_cyclase"/>
</dbReference>
<dbReference type="AlphaFoldDB" id="A0A5D4RA42"/>
<dbReference type="SUPFAM" id="SSF56672">
    <property type="entry name" value="DNA/RNA polymerases"/>
    <property type="match status" value="1"/>
</dbReference>
<evidence type="ECO:0000256" key="1">
    <source>
        <dbReference type="ARBA" id="ARBA00012493"/>
    </source>
</evidence>
<dbReference type="RefSeq" id="WP_148986130.1">
    <property type="nucleotide sequence ID" value="NZ_JBNILK010000012.1"/>
</dbReference>
<dbReference type="PROSITE" id="PS50878">
    <property type="entry name" value="RT_POL"/>
    <property type="match status" value="1"/>
</dbReference>
<dbReference type="InterPro" id="IPR051083">
    <property type="entry name" value="GrpII_Intron_Splice-Mob/Def"/>
</dbReference>
<keyword evidence="2 11" id="KW-0808">Transferase</keyword>
<evidence type="ECO:0000256" key="9">
    <source>
        <dbReference type="ARBA" id="ARBA00048173"/>
    </source>
</evidence>
<dbReference type="NCBIfam" id="TIGR04416">
    <property type="entry name" value="group_II_RT_mat"/>
    <property type="match status" value="1"/>
</dbReference>
<evidence type="ECO:0000256" key="2">
    <source>
        <dbReference type="ARBA" id="ARBA00022679"/>
    </source>
</evidence>
<evidence type="ECO:0000256" key="6">
    <source>
        <dbReference type="ARBA" id="ARBA00022918"/>
    </source>
</evidence>
<keyword evidence="6 11" id="KW-0695">RNA-directed DNA polymerase</keyword>
<comment type="caution">
    <text evidence="11">The sequence shown here is derived from an EMBL/GenBank/DDBJ whole genome shotgun (WGS) entry which is preliminary data.</text>
</comment>
<protein>
    <recommendedName>
        <fullName evidence="1">RNA-directed DNA polymerase</fullName>
        <ecNumber evidence="1">2.7.7.49</ecNumber>
    </recommendedName>
</protein>
<accession>A0A5D4RA42</accession>
<keyword evidence="4" id="KW-0479">Metal-binding</keyword>
<dbReference type="Gene3D" id="3.30.70.270">
    <property type="match status" value="1"/>
</dbReference>
<organism evidence="11 12">
    <name type="scientific">Rossellomorea marisflavi</name>
    <dbReference type="NCBI Taxonomy" id="189381"/>
    <lineage>
        <taxon>Bacteria</taxon>
        <taxon>Bacillati</taxon>
        <taxon>Bacillota</taxon>
        <taxon>Bacilli</taxon>
        <taxon>Bacillales</taxon>
        <taxon>Bacillaceae</taxon>
        <taxon>Rossellomorea</taxon>
    </lineage>
</organism>
<sequence>MLMNTILSKPNMLNALKRVERNKGSHGVDLMPVQNLRRHILHEWQVIRENLLQGTYKPDPVRRIEIPKSDGGVRLLGIPTVMDRMIQQSITQVLSLIYDPTFSNHSYGFRPNRSAHDAIKKAKGYIRDGYTWVVDLDLEKFFDRVNHDKLMGLLAKTIEDKVLLRLIRSYLNAGIMIQGVKVKSEEGTPQGGPLSPLLSNIVLNELDKELERRGLRFVRYADDCQIYVRTPKAGKRVMESVTSFLEKKLKLKVNREKSAVAPSWKRTFLGFSFIASREPKVRIALKSIKRFKQKIRSLTSRSSGWSMETRIRKLNQYIMGWVGYFQLADTPSVLKRMDSWIRRRLRMCLWKQWKRPKTRIRKLTALGVPRWKAYEWGLSRKGYWRIAHSPVLHKTLDTSFWKYQGLLSLSHRYEKLRQVS</sequence>
<dbReference type="Pfam" id="PF08388">
    <property type="entry name" value="GIIM"/>
    <property type="match status" value="1"/>
</dbReference>
<dbReference type="EMBL" id="VTEQ01000010">
    <property type="protein sequence ID" value="TYS48237.1"/>
    <property type="molecule type" value="Genomic_DNA"/>
</dbReference>
<evidence type="ECO:0000313" key="12">
    <source>
        <dbReference type="Proteomes" id="UP000322997"/>
    </source>
</evidence>
<dbReference type="Pfam" id="PF00078">
    <property type="entry name" value="RVT_1"/>
    <property type="match status" value="1"/>
</dbReference>
<dbReference type="InterPro" id="IPR030931">
    <property type="entry name" value="Group_II_RT_mat"/>
</dbReference>
<dbReference type="InterPro" id="IPR000477">
    <property type="entry name" value="RT_dom"/>
</dbReference>
<proteinExistence type="inferred from homology"/>
<dbReference type="GO" id="GO:0003964">
    <property type="term" value="F:RNA-directed DNA polymerase activity"/>
    <property type="evidence" value="ECO:0007669"/>
    <property type="project" value="UniProtKB-KW"/>
</dbReference>
<dbReference type="InterPro" id="IPR013597">
    <property type="entry name" value="Mat_intron_G2"/>
</dbReference>
<dbReference type="PANTHER" id="PTHR34047">
    <property type="entry name" value="NUCLEAR INTRON MATURASE 1, MITOCHONDRIAL-RELATED"/>
    <property type="match status" value="1"/>
</dbReference>
<keyword evidence="3 11" id="KW-0548">Nucleotidyltransferase</keyword>
<keyword evidence="7" id="KW-0051">Antiviral defense</keyword>
<feature type="domain" description="Reverse transcriptase" evidence="10">
    <location>
        <begin position="45"/>
        <end position="273"/>
    </location>
</feature>
<evidence type="ECO:0000256" key="5">
    <source>
        <dbReference type="ARBA" id="ARBA00022842"/>
    </source>
</evidence>
<comment type="catalytic activity">
    <reaction evidence="9">
        <text>DNA(n) + a 2'-deoxyribonucleoside 5'-triphosphate = DNA(n+1) + diphosphate</text>
        <dbReference type="Rhea" id="RHEA:22508"/>
        <dbReference type="Rhea" id="RHEA-COMP:17339"/>
        <dbReference type="Rhea" id="RHEA-COMP:17340"/>
        <dbReference type="ChEBI" id="CHEBI:33019"/>
        <dbReference type="ChEBI" id="CHEBI:61560"/>
        <dbReference type="ChEBI" id="CHEBI:173112"/>
        <dbReference type="EC" id="2.7.7.49"/>
    </reaction>
</comment>
<evidence type="ECO:0000259" key="10">
    <source>
        <dbReference type="PROSITE" id="PS50878"/>
    </source>
</evidence>
<evidence type="ECO:0000256" key="8">
    <source>
        <dbReference type="ARBA" id="ARBA00034120"/>
    </source>
</evidence>
<dbReference type="Proteomes" id="UP000322997">
    <property type="component" value="Unassembled WGS sequence"/>
</dbReference>
<evidence type="ECO:0000313" key="11">
    <source>
        <dbReference type="EMBL" id="TYS48237.1"/>
    </source>
</evidence>
<name>A0A5D4RA42_9BACI</name>
<dbReference type="InterPro" id="IPR000123">
    <property type="entry name" value="Reverse_transcriptase_msDNA"/>
</dbReference>
<gene>
    <name evidence="11" type="primary">ltrA</name>
    <name evidence="11" type="ORF">FZC83_21420</name>
</gene>